<dbReference type="Gene3D" id="1.10.760.10">
    <property type="entry name" value="Cytochrome c-like domain"/>
    <property type="match status" value="1"/>
</dbReference>
<dbReference type="InterPro" id="IPR009056">
    <property type="entry name" value="Cyt_c-like_dom"/>
</dbReference>
<name>A0ABX7KB27_9SPHN</name>
<gene>
    <name evidence="10" type="ORF">IDJ81_13895</name>
</gene>
<keyword evidence="3 6" id="KW-0479">Metal-binding</keyword>
<feature type="region of interest" description="Disordered" evidence="7">
    <location>
        <begin position="170"/>
        <end position="217"/>
    </location>
</feature>
<evidence type="ECO:0000256" key="5">
    <source>
        <dbReference type="ARBA" id="ARBA00023004"/>
    </source>
</evidence>
<evidence type="ECO:0000256" key="2">
    <source>
        <dbReference type="ARBA" id="ARBA00022617"/>
    </source>
</evidence>
<dbReference type="PRINTS" id="PR00604">
    <property type="entry name" value="CYTCHRMECIAB"/>
</dbReference>
<keyword evidence="8" id="KW-0812">Transmembrane</keyword>
<dbReference type="EMBL" id="CP061510">
    <property type="protein sequence ID" value="QSB44381.1"/>
    <property type="molecule type" value="Genomic_DNA"/>
</dbReference>
<feature type="transmembrane region" description="Helical" evidence="8">
    <location>
        <begin position="12"/>
        <end position="31"/>
    </location>
</feature>
<keyword evidence="5 6" id="KW-0408">Iron</keyword>
<keyword evidence="11" id="KW-1185">Reference proteome</keyword>
<evidence type="ECO:0000256" key="1">
    <source>
        <dbReference type="ARBA" id="ARBA00022448"/>
    </source>
</evidence>
<feature type="domain" description="Cytochrome c" evidence="9">
    <location>
        <begin position="68"/>
        <end position="170"/>
    </location>
</feature>
<evidence type="ECO:0000256" key="8">
    <source>
        <dbReference type="SAM" id="Phobius"/>
    </source>
</evidence>
<evidence type="ECO:0000313" key="10">
    <source>
        <dbReference type="EMBL" id="QSB44381.1"/>
    </source>
</evidence>
<dbReference type="InterPro" id="IPR002327">
    <property type="entry name" value="Cyt_c_1A/1B"/>
</dbReference>
<keyword evidence="1" id="KW-0813">Transport</keyword>
<dbReference type="PROSITE" id="PS51007">
    <property type="entry name" value="CYTC"/>
    <property type="match status" value="1"/>
</dbReference>
<reference evidence="10 11" key="1">
    <citation type="submission" date="2020-09" db="EMBL/GenBank/DDBJ databases">
        <title>Complete genome sequence of altererythrobacter flavus SS-21NJ, isolated from Dongying oil sludge in Shandong province.</title>
        <authorList>
            <person name="Sun S."/>
            <person name="Zhang Z."/>
        </authorList>
    </citation>
    <scope>NUCLEOTIDE SEQUENCE [LARGE SCALE GENOMIC DNA]</scope>
    <source>
        <strain evidence="10 11">SS-21NJ</strain>
    </source>
</reference>
<keyword evidence="4" id="KW-0249">Electron transport</keyword>
<evidence type="ECO:0000256" key="7">
    <source>
        <dbReference type="SAM" id="MobiDB-lite"/>
    </source>
</evidence>
<protein>
    <submittedName>
        <fullName evidence="10">C-type cytochrome</fullName>
    </submittedName>
</protein>
<keyword evidence="8" id="KW-1133">Transmembrane helix</keyword>
<evidence type="ECO:0000256" key="3">
    <source>
        <dbReference type="ARBA" id="ARBA00022723"/>
    </source>
</evidence>
<evidence type="ECO:0000256" key="4">
    <source>
        <dbReference type="ARBA" id="ARBA00022982"/>
    </source>
</evidence>
<evidence type="ECO:0000256" key="6">
    <source>
        <dbReference type="PROSITE-ProRule" id="PRU00433"/>
    </source>
</evidence>
<organism evidence="10 11">
    <name type="scientific">Tsuneonella flava</name>
    <dbReference type="NCBI Taxonomy" id="2055955"/>
    <lineage>
        <taxon>Bacteria</taxon>
        <taxon>Pseudomonadati</taxon>
        <taxon>Pseudomonadota</taxon>
        <taxon>Alphaproteobacteria</taxon>
        <taxon>Sphingomonadales</taxon>
        <taxon>Erythrobacteraceae</taxon>
        <taxon>Tsuneonella</taxon>
    </lineage>
</organism>
<sequence>MDDRFNTAAGWVLFSGIVALGLSSLSAKYFMADKHHAPHEMGYPVEGAADEGGDANKGPSLAELLASGDVAKGEKAAKARCGTCHTFDQGGANGTGPNLYGTVGEDIGHGKRGFAFSSALADHGGKWSYENLDAWLTSPKAFAAGTKMSFAGLSKGEDRANIILYLRSLGGGPELPTPEAKPAEGDEAAPADAASDAPAGEDAKAAEAAPAEAAPAK</sequence>
<dbReference type="Pfam" id="PF00034">
    <property type="entry name" value="Cytochrom_C"/>
    <property type="match status" value="1"/>
</dbReference>
<accession>A0ABX7KB27</accession>
<dbReference type="InterPro" id="IPR036909">
    <property type="entry name" value="Cyt_c-like_dom_sf"/>
</dbReference>
<dbReference type="SUPFAM" id="SSF46626">
    <property type="entry name" value="Cytochrome c"/>
    <property type="match status" value="1"/>
</dbReference>
<keyword evidence="2 6" id="KW-0349">Heme</keyword>
<dbReference type="PANTHER" id="PTHR11961">
    <property type="entry name" value="CYTOCHROME C"/>
    <property type="match status" value="1"/>
</dbReference>
<feature type="compositionally biased region" description="Low complexity" evidence="7">
    <location>
        <begin position="188"/>
        <end position="217"/>
    </location>
</feature>
<dbReference type="RefSeq" id="WP_205441772.1">
    <property type="nucleotide sequence ID" value="NZ_CP061510.1"/>
</dbReference>
<evidence type="ECO:0000313" key="11">
    <source>
        <dbReference type="Proteomes" id="UP000663637"/>
    </source>
</evidence>
<proteinExistence type="predicted"/>
<evidence type="ECO:0000259" key="9">
    <source>
        <dbReference type="PROSITE" id="PS51007"/>
    </source>
</evidence>
<keyword evidence="8" id="KW-0472">Membrane</keyword>
<dbReference type="Proteomes" id="UP000663637">
    <property type="component" value="Chromosome"/>
</dbReference>